<dbReference type="InterPro" id="IPR043128">
    <property type="entry name" value="Rev_trsase/Diguanyl_cyclase"/>
</dbReference>
<dbReference type="Proteomes" id="UP000237271">
    <property type="component" value="Unassembled WGS sequence"/>
</dbReference>
<protein>
    <recommendedName>
        <fullName evidence="3">Reverse transcriptase domain-containing protein</fullName>
    </recommendedName>
</protein>
<dbReference type="Gene3D" id="3.30.70.270">
    <property type="match status" value="1"/>
</dbReference>
<dbReference type="OrthoDB" id="3863715at2759"/>
<accession>A0A2P4Y8W8</accession>
<evidence type="ECO:0000313" key="2">
    <source>
        <dbReference type="Proteomes" id="UP000237271"/>
    </source>
</evidence>
<dbReference type="SUPFAM" id="SSF56672">
    <property type="entry name" value="DNA/RNA polymerases"/>
    <property type="match status" value="1"/>
</dbReference>
<dbReference type="EMBL" id="NCKW01004903">
    <property type="protein sequence ID" value="POM74254.1"/>
    <property type="molecule type" value="Genomic_DNA"/>
</dbReference>
<dbReference type="InterPro" id="IPR043502">
    <property type="entry name" value="DNA/RNA_pol_sf"/>
</dbReference>
<evidence type="ECO:0008006" key="3">
    <source>
        <dbReference type="Google" id="ProtNLM"/>
    </source>
</evidence>
<organism evidence="1 2">
    <name type="scientific">Phytophthora palmivora</name>
    <dbReference type="NCBI Taxonomy" id="4796"/>
    <lineage>
        <taxon>Eukaryota</taxon>
        <taxon>Sar</taxon>
        <taxon>Stramenopiles</taxon>
        <taxon>Oomycota</taxon>
        <taxon>Peronosporomycetes</taxon>
        <taxon>Peronosporales</taxon>
        <taxon>Peronosporaceae</taxon>
        <taxon>Phytophthora</taxon>
    </lineage>
</organism>
<dbReference type="AlphaFoldDB" id="A0A2P4Y8W8"/>
<proteinExistence type="predicted"/>
<reference evidence="1 2" key="1">
    <citation type="journal article" date="2017" name="Genome Biol. Evol.">
        <title>Phytophthora megakarya and P. palmivora, closely related causal agents of cacao black pod rot, underwent increases in genome sizes and gene numbers by different mechanisms.</title>
        <authorList>
            <person name="Ali S.S."/>
            <person name="Shao J."/>
            <person name="Lary D.J."/>
            <person name="Kronmiller B."/>
            <person name="Shen D."/>
            <person name="Strem M.D."/>
            <person name="Amoako-Attah I."/>
            <person name="Akrofi A.Y."/>
            <person name="Begoude B.A."/>
            <person name="Ten Hoopen G.M."/>
            <person name="Coulibaly K."/>
            <person name="Kebe B.I."/>
            <person name="Melnick R.L."/>
            <person name="Guiltinan M.J."/>
            <person name="Tyler B.M."/>
            <person name="Meinhardt L.W."/>
            <person name="Bailey B.A."/>
        </authorList>
    </citation>
    <scope>NUCLEOTIDE SEQUENCE [LARGE SCALE GENOMIC DNA]</scope>
    <source>
        <strain evidence="2">sbr112.9</strain>
    </source>
</reference>
<keyword evidence="2" id="KW-1185">Reference proteome</keyword>
<gene>
    <name evidence="1" type="ORF">PHPALM_8816</name>
</gene>
<comment type="caution">
    <text evidence="1">The sequence shown here is derived from an EMBL/GenBank/DDBJ whole genome shotgun (WGS) entry which is preliminary data.</text>
</comment>
<name>A0A2P4Y8W8_9STRA</name>
<sequence length="92" mass="10423">MIVESLYQLVFFKEAPMLLLWIDDLLAYADTASELLDVIKGIHTKLNEVGFQLNTKKCKLFAPNVINDHGIGHDSERIKPLQRIPEPTMASD</sequence>
<evidence type="ECO:0000313" key="1">
    <source>
        <dbReference type="EMBL" id="POM74254.1"/>
    </source>
</evidence>